<dbReference type="GeneID" id="40305696"/>
<dbReference type="Gene3D" id="1.20.5.110">
    <property type="match status" value="1"/>
</dbReference>
<protein>
    <recommendedName>
        <fullName evidence="4">V-SNARE coiled-coil homology domain-containing protein</fullName>
    </recommendedName>
</protein>
<dbReference type="Proteomes" id="UP000224006">
    <property type="component" value="Chromosome I"/>
</dbReference>
<evidence type="ECO:0000256" key="2">
    <source>
        <dbReference type="SAM" id="MobiDB-lite"/>
    </source>
</evidence>
<dbReference type="KEGG" id="bbes:BESB_006330"/>
<dbReference type="AlphaFoldDB" id="A0A2A9MQJ4"/>
<comment type="caution">
    <text evidence="5">The sequence shown here is derived from an EMBL/GenBank/DDBJ whole genome shotgun (WGS) entry which is preliminary data.</text>
</comment>
<keyword evidence="6" id="KW-1185">Reference proteome</keyword>
<evidence type="ECO:0000259" key="4">
    <source>
        <dbReference type="PROSITE" id="PS50892"/>
    </source>
</evidence>
<dbReference type="VEuPathDB" id="ToxoDB:BESB_006330"/>
<dbReference type="PROSITE" id="PS50892">
    <property type="entry name" value="V_SNARE"/>
    <property type="match status" value="1"/>
</dbReference>
<name>A0A2A9MQJ4_BESBE</name>
<organism evidence="5 6">
    <name type="scientific">Besnoitia besnoiti</name>
    <name type="common">Apicomplexan protozoan</name>
    <dbReference type="NCBI Taxonomy" id="94643"/>
    <lineage>
        <taxon>Eukaryota</taxon>
        <taxon>Sar</taxon>
        <taxon>Alveolata</taxon>
        <taxon>Apicomplexa</taxon>
        <taxon>Conoidasida</taxon>
        <taxon>Coccidia</taxon>
        <taxon>Eucoccidiorida</taxon>
        <taxon>Eimeriorina</taxon>
        <taxon>Sarcocystidae</taxon>
        <taxon>Besnoitia</taxon>
    </lineage>
</organism>
<keyword evidence="3" id="KW-0812">Transmembrane</keyword>
<feature type="compositionally biased region" description="Low complexity" evidence="2">
    <location>
        <begin position="403"/>
        <end position="418"/>
    </location>
</feature>
<dbReference type="CDD" id="cd15843">
    <property type="entry name" value="R-SNARE"/>
    <property type="match status" value="1"/>
</dbReference>
<feature type="region of interest" description="Disordered" evidence="2">
    <location>
        <begin position="71"/>
        <end position="102"/>
    </location>
</feature>
<dbReference type="OrthoDB" id="10684624at2759"/>
<evidence type="ECO:0000313" key="6">
    <source>
        <dbReference type="Proteomes" id="UP000224006"/>
    </source>
</evidence>
<proteinExistence type="predicted"/>
<feature type="region of interest" description="Disordered" evidence="2">
    <location>
        <begin position="368"/>
        <end position="476"/>
    </location>
</feature>
<feature type="region of interest" description="Disordered" evidence="2">
    <location>
        <begin position="1"/>
        <end position="45"/>
    </location>
</feature>
<reference evidence="5 6" key="1">
    <citation type="submission" date="2017-09" db="EMBL/GenBank/DDBJ databases">
        <title>Genome sequencing of Besnoitia besnoiti strain Bb-Ger1.</title>
        <authorList>
            <person name="Schares G."/>
            <person name="Venepally P."/>
            <person name="Lorenzi H.A."/>
        </authorList>
    </citation>
    <scope>NUCLEOTIDE SEQUENCE [LARGE SCALE GENOMIC DNA]</scope>
    <source>
        <strain evidence="5 6">Bb-Ger1</strain>
    </source>
</reference>
<dbReference type="EMBL" id="NWUJ01000001">
    <property type="protein sequence ID" value="PFH38292.1"/>
    <property type="molecule type" value="Genomic_DNA"/>
</dbReference>
<evidence type="ECO:0000256" key="1">
    <source>
        <dbReference type="PROSITE-ProRule" id="PRU00290"/>
    </source>
</evidence>
<dbReference type="InterPro" id="IPR042855">
    <property type="entry name" value="V_SNARE_CC"/>
</dbReference>
<feature type="transmembrane region" description="Helical" evidence="3">
    <location>
        <begin position="597"/>
        <end position="614"/>
    </location>
</feature>
<dbReference type="Pfam" id="PF00957">
    <property type="entry name" value="Synaptobrevin"/>
    <property type="match status" value="1"/>
</dbReference>
<evidence type="ECO:0000256" key="3">
    <source>
        <dbReference type="SAM" id="Phobius"/>
    </source>
</evidence>
<feature type="compositionally biased region" description="Low complexity" evidence="2">
    <location>
        <begin position="371"/>
        <end position="389"/>
    </location>
</feature>
<feature type="compositionally biased region" description="Low complexity" evidence="2">
    <location>
        <begin position="273"/>
        <end position="287"/>
    </location>
</feature>
<dbReference type="STRING" id="94643.A0A2A9MQJ4"/>
<feature type="region of interest" description="Disordered" evidence="2">
    <location>
        <begin position="245"/>
        <end position="332"/>
    </location>
</feature>
<dbReference type="SUPFAM" id="SSF58038">
    <property type="entry name" value="SNARE fusion complex"/>
    <property type="match status" value="1"/>
</dbReference>
<dbReference type="RefSeq" id="XP_029222301.1">
    <property type="nucleotide sequence ID" value="XM_029359388.1"/>
</dbReference>
<sequence>MAPLPSSPGYRGVPGSHPQPGKTLPVSSDSSPREPPRFPSLASLRPSALLSPALSRHDALARTRSMCSQSAASASSASSKDSASASSSTNSSASCSPLRSPSLGPKSPLAASSLRCFAVFTLTPRGEEKVAVAWRVGRAQRPAFESVLRRVAAAYRARLLASSSGEEFLGAQERLRQQVLRWTQGAVFCLLEAPRAGVQFAPAEMQLYVAVSDSLQLPPAVVFELMGLACQEYAALTGKRWSRVAAPNGGEPEDSSESEASAPSWPGRRASFSSTSENAESGAGAAGERNRQREAQVTPATHPDREQCEEEASPRATCLQGRRRGSGGDGRRDRAAFENFLHLLLILPEPRLLSSFRRQIASSPLSTSLYSVASPAPSSRLSSSRASPVQGPLPSASDASFGSQHSPSSLPRVSSPPSRDTRHAPARRRAVAEARESTGDSPPASGGAPSDAESRTASAAPSGLSPAETYRETPGATQTDLVCPSAVLPCSIASSASPLFSLPFRFLHPEPSQRELAPAKSPPAPPAASSLSQIAAVTARVSSLNALLEDNLRLLYSSSASLEVLEQKTSSLSSRTHVFVTTSRQVRRVMWLKSKKMYCVVAGAVVLILVVAWIL</sequence>
<keyword evidence="3" id="KW-1133">Transmembrane helix</keyword>
<accession>A0A2A9MQJ4</accession>
<keyword evidence="1" id="KW-0175">Coiled coil</keyword>
<keyword evidence="3" id="KW-0472">Membrane</keyword>
<gene>
    <name evidence="5" type="ORF">BESB_006330</name>
</gene>
<evidence type="ECO:0000313" key="5">
    <source>
        <dbReference type="EMBL" id="PFH38292.1"/>
    </source>
</evidence>
<feature type="domain" description="V-SNARE coiled-coil homology" evidence="4">
    <location>
        <begin position="533"/>
        <end position="593"/>
    </location>
</feature>